<dbReference type="InterPro" id="IPR001314">
    <property type="entry name" value="Peptidase_S1A"/>
</dbReference>
<keyword evidence="10" id="KW-1185">Reference proteome</keyword>
<proteinExistence type="inferred from homology"/>
<evidence type="ECO:0000313" key="11">
    <source>
        <dbReference type="RefSeq" id="XP_052741102.1"/>
    </source>
</evidence>
<sequence length="335" mass="37367">MFTINLYFIFILINVLNASFPDANNKSVSYKNENILRVVNGVPAKLGDVPYQLAFKKSMRRSRIYVTFCGGSIIGPTKLLSAAHCFATDQNACMKMCGSAARKDSLSRTYAVAGNLQNHGYRSLIDSEQHGQWRALKNVVFPLTYRFPKDDIAILWTETPFVYNSYVNSIPIARKKLDYKGECLVSGFGRISSKETSDKLNLANLQLIPARRCNFVHMKNMRRFVCTSSAVTDVERGDSGGPLVCTGTGDPNEGNKGVQVGIVSGHREGAGSFFTRVSSFYPYIERNKCTKQLDIRLCLLIVSINTNILIFSFSFIIRVGILADPVKLFKYIDSL</sequence>
<dbReference type="InterPro" id="IPR050430">
    <property type="entry name" value="Peptidase_S1"/>
</dbReference>
<dbReference type="RefSeq" id="XP_052741102.1">
    <property type="nucleotide sequence ID" value="XM_052885142.1"/>
</dbReference>
<evidence type="ECO:0000256" key="4">
    <source>
        <dbReference type="ARBA" id="ARBA00022825"/>
    </source>
</evidence>
<dbReference type="SUPFAM" id="SSF50494">
    <property type="entry name" value="Trypsin-like serine proteases"/>
    <property type="match status" value="1"/>
</dbReference>
<keyword evidence="2 6" id="KW-0645">Protease</keyword>
<evidence type="ECO:0000256" key="6">
    <source>
        <dbReference type="RuleBase" id="RU363034"/>
    </source>
</evidence>
<dbReference type="Proteomes" id="UP001652582">
    <property type="component" value="Chromosome 13"/>
</dbReference>
<dbReference type="Gene3D" id="2.40.10.10">
    <property type="entry name" value="Trypsin-like serine proteases"/>
    <property type="match status" value="1"/>
</dbReference>
<keyword evidence="7" id="KW-0812">Transmembrane</keyword>
<keyword evidence="7" id="KW-0472">Membrane</keyword>
<evidence type="ECO:0000313" key="10">
    <source>
        <dbReference type="Proteomes" id="UP001652582"/>
    </source>
</evidence>
<evidence type="ECO:0000256" key="2">
    <source>
        <dbReference type="ARBA" id="ARBA00022670"/>
    </source>
</evidence>
<keyword evidence="3 6" id="KW-0378">Hydrolase</keyword>
<keyword evidence="4 6" id="KW-0720">Serine protease</keyword>
<feature type="chain" id="PRO_5046732047" evidence="8">
    <location>
        <begin position="19"/>
        <end position="335"/>
    </location>
</feature>
<protein>
    <submittedName>
        <fullName evidence="11">Venom peptide isomerase heavy chain-like</fullName>
    </submittedName>
</protein>
<feature type="signal peptide" evidence="8">
    <location>
        <begin position="1"/>
        <end position="18"/>
    </location>
</feature>
<dbReference type="PROSITE" id="PS50240">
    <property type="entry name" value="TRYPSIN_DOM"/>
    <property type="match status" value="1"/>
</dbReference>
<dbReference type="Pfam" id="PF00089">
    <property type="entry name" value="Trypsin"/>
    <property type="match status" value="1"/>
</dbReference>
<feature type="transmembrane region" description="Helical" evidence="7">
    <location>
        <begin position="299"/>
        <end position="321"/>
    </location>
</feature>
<evidence type="ECO:0000256" key="5">
    <source>
        <dbReference type="ARBA" id="ARBA00023157"/>
    </source>
</evidence>
<dbReference type="InterPro" id="IPR001254">
    <property type="entry name" value="Trypsin_dom"/>
</dbReference>
<comment type="similarity">
    <text evidence="1">Belongs to the peptidase S1 family.</text>
</comment>
<name>A0ABM3LPW6_BICAN</name>
<keyword evidence="7" id="KW-1133">Transmembrane helix</keyword>
<dbReference type="PROSITE" id="PS00134">
    <property type="entry name" value="TRYPSIN_HIS"/>
    <property type="match status" value="1"/>
</dbReference>
<evidence type="ECO:0000256" key="1">
    <source>
        <dbReference type="ARBA" id="ARBA00007664"/>
    </source>
</evidence>
<evidence type="ECO:0000256" key="3">
    <source>
        <dbReference type="ARBA" id="ARBA00022801"/>
    </source>
</evidence>
<dbReference type="PANTHER" id="PTHR24276">
    <property type="entry name" value="POLYSERASE-RELATED"/>
    <property type="match status" value="1"/>
</dbReference>
<keyword evidence="5" id="KW-1015">Disulfide bond</keyword>
<dbReference type="InterPro" id="IPR043504">
    <property type="entry name" value="Peptidase_S1_PA_chymotrypsin"/>
</dbReference>
<dbReference type="InterPro" id="IPR018114">
    <property type="entry name" value="TRYPSIN_HIS"/>
</dbReference>
<evidence type="ECO:0000259" key="9">
    <source>
        <dbReference type="PROSITE" id="PS50240"/>
    </source>
</evidence>
<evidence type="ECO:0000256" key="8">
    <source>
        <dbReference type="SAM" id="SignalP"/>
    </source>
</evidence>
<dbReference type="PANTHER" id="PTHR24276:SF91">
    <property type="entry name" value="AT26814P-RELATED"/>
    <property type="match status" value="1"/>
</dbReference>
<dbReference type="PRINTS" id="PR00722">
    <property type="entry name" value="CHYMOTRYPSIN"/>
</dbReference>
<evidence type="ECO:0000256" key="7">
    <source>
        <dbReference type="SAM" id="Phobius"/>
    </source>
</evidence>
<dbReference type="GeneID" id="112052895"/>
<dbReference type="CDD" id="cd00190">
    <property type="entry name" value="Tryp_SPc"/>
    <property type="match status" value="1"/>
</dbReference>
<organism evidence="10 11">
    <name type="scientific">Bicyclus anynana</name>
    <name type="common">Squinting bush brown butterfly</name>
    <dbReference type="NCBI Taxonomy" id="110368"/>
    <lineage>
        <taxon>Eukaryota</taxon>
        <taxon>Metazoa</taxon>
        <taxon>Ecdysozoa</taxon>
        <taxon>Arthropoda</taxon>
        <taxon>Hexapoda</taxon>
        <taxon>Insecta</taxon>
        <taxon>Pterygota</taxon>
        <taxon>Neoptera</taxon>
        <taxon>Endopterygota</taxon>
        <taxon>Lepidoptera</taxon>
        <taxon>Glossata</taxon>
        <taxon>Ditrysia</taxon>
        <taxon>Papilionoidea</taxon>
        <taxon>Nymphalidae</taxon>
        <taxon>Satyrinae</taxon>
        <taxon>Satyrini</taxon>
        <taxon>Mycalesina</taxon>
        <taxon>Bicyclus</taxon>
    </lineage>
</organism>
<dbReference type="InterPro" id="IPR009003">
    <property type="entry name" value="Peptidase_S1_PA"/>
</dbReference>
<gene>
    <name evidence="11" type="primary">LOC112052895</name>
</gene>
<accession>A0ABM3LPW6</accession>
<dbReference type="InterPro" id="IPR033116">
    <property type="entry name" value="TRYPSIN_SER"/>
</dbReference>
<keyword evidence="8" id="KW-0732">Signal</keyword>
<reference evidence="11" key="1">
    <citation type="submission" date="2025-08" db="UniProtKB">
        <authorList>
            <consortium name="RefSeq"/>
        </authorList>
    </citation>
    <scope>IDENTIFICATION</scope>
</reference>
<dbReference type="SMART" id="SM00020">
    <property type="entry name" value="Tryp_SPc"/>
    <property type="match status" value="1"/>
</dbReference>
<dbReference type="PROSITE" id="PS00135">
    <property type="entry name" value="TRYPSIN_SER"/>
    <property type="match status" value="1"/>
</dbReference>
<feature type="domain" description="Peptidase S1" evidence="9">
    <location>
        <begin position="38"/>
        <end position="289"/>
    </location>
</feature>